<keyword evidence="2" id="KW-1185">Reference proteome</keyword>
<proteinExistence type="predicted"/>
<dbReference type="Proteomes" id="UP000253517">
    <property type="component" value="Unassembled WGS sequence"/>
</dbReference>
<dbReference type="EMBL" id="QPJS01000001">
    <property type="protein sequence ID" value="RCX04861.1"/>
    <property type="molecule type" value="Genomic_DNA"/>
</dbReference>
<accession>A0A369A6U2</accession>
<dbReference type="AlphaFoldDB" id="A0A369A6U2"/>
<name>A0A369A6U2_9FLAO</name>
<comment type="caution">
    <text evidence="1">The sequence shown here is derived from an EMBL/GenBank/DDBJ whole genome shotgun (WGS) entry which is preliminary data.</text>
</comment>
<dbReference type="RefSeq" id="WP_114365517.1">
    <property type="nucleotide sequence ID" value="NZ_BHZF01000001.1"/>
</dbReference>
<evidence type="ECO:0000313" key="2">
    <source>
        <dbReference type="Proteomes" id="UP000253517"/>
    </source>
</evidence>
<organism evidence="1 2">
    <name type="scientific">Schleiferia thermophila</name>
    <dbReference type="NCBI Taxonomy" id="884107"/>
    <lineage>
        <taxon>Bacteria</taxon>
        <taxon>Pseudomonadati</taxon>
        <taxon>Bacteroidota</taxon>
        <taxon>Flavobacteriia</taxon>
        <taxon>Flavobacteriales</taxon>
        <taxon>Schleiferiaceae</taxon>
        <taxon>Schleiferia</taxon>
    </lineage>
</organism>
<gene>
    <name evidence="1" type="ORF">DES35_101131</name>
</gene>
<reference evidence="1 2" key="1">
    <citation type="submission" date="2018-07" db="EMBL/GenBank/DDBJ databases">
        <title>Genomic Encyclopedia of Type Strains, Phase IV (KMG-IV): sequencing the most valuable type-strain genomes for metagenomic binning, comparative biology and taxonomic classification.</title>
        <authorList>
            <person name="Goeker M."/>
        </authorList>
    </citation>
    <scope>NUCLEOTIDE SEQUENCE [LARGE SCALE GENOMIC DNA]</scope>
    <source>
        <strain evidence="1 2">DSM 21410</strain>
    </source>
</reference>
<evidence type="ECO:0000313" key="1">
    <source>
        <dbReference type="EMBL" id="RCX04861.1"/>
    </source>
</evidence>
<protein>
    <submittedName>
        <fullName evidence="1">Uncharacterized protein</fullName>
    </submittedName>
</protein>
<sequence length="545" mass="64278">MNNNTTFIIKRRLYGLLLPLVLFISCKNHKSLTFTLTEFEFELIDSLTILERCKNNLSYFHSRMESDTLYIYASDQIEKEIYSIKLHKNRLIDVNKSELKFLKNDPYPYFSFVSIRVPDQFVIYRNDANTGDWDQVVFLVSDSAVQNLPLKYHRLYKSKSKDSSAISIFHFFEVTPFVSDNKLYLWCYSPYLFNANKTEELLRKYKIPDFLQVDLLSGEVKEIHHVLDKLSISNNAANTSAFKPHNLYGGIFYDLNEKSFIIGNQVNGKLFRYDISNHVISDSSRVDILFDRHLEDTTHLLNTYIFNPDLLKVGSDQVFIRLIRVFSQNPKLRNRDYRNYLNNNCFFVLYDSKLQPFGIFKTNIYYNFLFTYDSNNYVIYKEGDQLIMKSFRLKETKRRVNLNDIFNHLENQIHQIDEVDNLDLTLFDSYIKENLPEYLLIVPTAGCYTCIRSVLEFIVKNTNVFNEIDIKMIYTSNYGIYPAVHDLIKAVDESHKIQVNYFDLENFIPPKTSEVFICKIKDNTVSEVLSFIDFAKQFGWISEED</sequence>